<dbReference type="Proteomes" id="UP000052978">
    <property type="component" value="Unassembled WGS sequence"/>
</dbReference>
<name>S7N0N7_MYOBR</name>
<dbReference type="AlphaFoldDB" id="S7N0N7"/>
<accession>S7N0N7</accession>
<keyword evidence="3" id="KW-1185">Reference proteome</keyword>
<evidence type="ECO:0000313" key="2">
    <source>
        <dbReference type="EMBL" id="EPQ09495.1"/>
    </source>
</evidence>
<protein>
    <submittedName>
        <fullName evidence="2">Uncharacterized protein</fullName>
    </submittedName>
</protein>
<reference evidence="2 3" key="1">
    <citation type="journal article" date="2013" name="Nat. Commun.">
        <title>Genome analysis reveals insights into physiology and longevity of the Brandt's bat Myotis brandtii.</title>
        <authorList>
            <person name="Seim I."/>
            <person name="Fang X."/>
            <person name="Xiong Z."/>
            <person name="Lobanov A.V."/>
            <person name="Huang Z."/>
            <person name="Ma S."/>
            <person name="Feng Y."/>
            <person name="Turanov A.A."/>
            <person name="Zhu Y."/>
            <person name="Lenz T.L."/>
            <person name="Gerashchenko M.V."/>
            <person name="Fan D."/>
            <person name="Hee Yim S."/>
            <person name="Yao X."/>
            <person name="Jordan D."/>
            <person name="Xiong Y."/>
            <person name="Ma Y."/>
            <person name="Lyapunov A.N."/>
            <person name="Chen G."/>
            <person name="Kulakova O.I."/>
            <person name="Sun Y."/>
            <person name="Lee S.G."/>
            <person name="Bronson R.T."/>
            <person name="Moskalev A.A."/>
            <person name="Sunyaev S.R."/>
            <person name="Zhang G."/>
            <person name="Krogh A."/>
            <person name="Wang J."/>
            <person name="Gladyshev V.N."/>
        </authorList>
    </citation>
    <scope>NUCLEOTIDE SEQUENCE [LARGE SCALE GENOMIC DNA]</scope>
</reference>
<proteinExistence type="predicted"/>
<sequence length="131" mass="14096">MTAAPISPQEQGEVEKPSGAIRARSRRLHPLLAPSDQDRRQAWAMGTSGGSGASCRFKARQLLLVAVQITQHQVTERRQRLLAQLIGLGDGAVSALTESQKAPSILSSDPGLIPGRLRAELEKRLLSPRTA</sequence>
<dbReference type="EMBL" id="KE162759">
    <property type="protein sequence ID" value="EPQ09495.1"/>
    <property type="molecule type" value="Genomic_DNA"/>
</dbReference>
<evidence type="ECO:0000256" key="1">
    <source>
        <dbReference type="SAM" id="MobiDB-lite"/>
    </source>
</evidence>
<organism evidence="2 3">
    <name type="scientific">Myotis brandtii</name>
    <name type="common">Brandt's bat</name>
    <dbReference type="NCBI Taxonomy" id="109478"/>
    <lineage>
        <taxon>Eukaryota</taxon>
        <taxon>Metazoa</taxon>
        <taxon>Chordata</taxon>
        <taxon>Craniata</taxon>
        <taxon>Vertebrata</taxon>
        <taxon>Euteleostomi</taxon>
        <taxon>Mammalia</taxon>
        <taxon>Eutheria</taxon>
        <taxon>Laurasiatheria</taxon>
        <taxon>Chiroptera</taxon>
        <taxon>Yangochiroptera</taxon>
        <taxon>Vespertilionidae</taxon>
        <taxon>Myotis</taxon>
    </lineage>
</organism>
<feature type="region of interest" description="Disordered" evidence="1">
    <location>
        <begin position="1"/>
        <end position="53"/>
    </location>
</feature>
<evidence type="ECO:0000313" key="3">
    <source>
        <dbReference type="Proteomes" id="UP000052978"/>
    </source>
</evidence>
<gene>
    <name evidence="2" type="ORF">D623_10026898</name>
</gene>